<dbReference type="GO" id="GO:0003677">
    <property type="term" value="F:DNA binding"/>
    <property type="evidence" value="ECO:0007669"/>
    <property type="project" value="UniProtKB-KW"/>
</dbReference>
<name>A0AAP0DJG5_9ASTR</name>
<dbReference type="Pfam" id="PF14372">
    <property type="entry name" value="hAT-like_RNase-H"/>
    <property type="match status" value="1"/>
</dbReference>
<evidence type="ECO:0000256" key="7">
    <source>
        <dbReference type="ARBA" id="ARBA00023125"/>
    </source>
</evidence>
<evidence type="ECO:0000313" key="13">
    <source>
        <dbReference type="EMBL" id="KAK9073817.1"/>
    </source>
</evidence>
<comment type="subunit">
    <text evidence="2">Homodimer.</text>
</comment>
<sequence length="664" mass="76757">MDSQDDDVQNVNEKKAGKRKVQQKKRKLTGKCWQHFEEFYDEEGLRKGRCNYCQKVLCAESSSNGTSSLNKHVNKCVDNPANKKVDQPELSLKKSDDGQGTLKTWRFDPAKVRKALIRMIISDELPFSFVERDGFREFVDTVCPSVNLPSRFTVARDILDFYLEEKKMLKEFFVKANQRVSFTTDTWTSNQRINYMSLTAHYIDDNWNYQKRIINFRPILSHKGEEIARAIEDCLHEWGITRVMTFTMDNASSNDVAVRELRTSLPNLLRNGIYLHVRCLAHITNLIVQDGLKEQSKSVDSIRNAVKYIRSSPSRLHDFKAYVAELKLKTKACLSLDVCTRWNSTYDMLQSAIVLERGFELYARRHSNFRSDLDVVPGHNHWETAKKLASLLQLFKKKTEIVSCSTYVVTHIYYSEVNDIRHNLRLMHASNISEESYAKMIAAMQAKFDKYFEDVGKTNMLFEFASILDPRYKLQVCEFAGLDLDDVKFEMNVLYREYEGLYGTRSTNQVKTGNNDEQPRPSQNSWMSEFEKFRRGGAQTLSQVTELEKYLADGVEATEEYNFNILQWWRDNSGRYPILSRMAKDILAIPVSTVASESAFSTGGRVVDTYRSSLSPNIVEALICTQDWIRQGKKHISENEDLEKFDEFAKDVFDKIATLGIAEN</sequence>
<dbReference type="InterPro" id="IPR008906">
    <property type="entry name" value="HATC_C_dom"/>
</dbReference>
<dbReference type="GO" id="GO:0046983">
    <property type="term" value="F:protein dimerization activity"/>
    <property type="evidence" value="ECO:0007669"/>
    <property type="project" value="InterPro"/>
</dbReference>
<evidence type="ECO:0000256" key="5">
    <source>
        <dbReference type="ARBA" id="ARBA00022833"/>
    </source>
</evidence>
<evidence type="ECO:0000256" key="4">
    <source>
        <dbReference type="ARBA" id="ARBA00022771"/>
    </source>
</evidence>
<keyword evidence="5" id="KW-0862">Zinc</keyword>
<feature type="region of interest" description="Disordered" evidence="11">
    <location>
        <begin position="1"/>
        <end position="25"/>
    </location>
</feature>
<dbReference type="InterPro" id="IPR025525">
    <property type="entry name" value="hAT-like_transposase_RNase-H"/>
</dbReference>
<dbReference type="InterPro" id="IPR052035">
    <property type="entry name" value="ZnF_BED_domain_contain"/>
</dbReference>
<keyword evidence="4 10" id="KW-0863">Zinc-finger</keyword>
<dbReference type="Pfam" id="PF05699">
    <property type="entry name" value="Dimer_Tnp_hAT"/>
    <property type="match status" value="1"/>
</dbReference>
<organism evidence="13 14">
    <name type="scientific">Deinandra increscens subsp. villosa</name>
    <dbReference type="NCBI Taxonomy" id="3103831"/>
    <lineage>
        <taxon>Eukaryota</taxon>
        <taxon>Viridiplantae</taxon>
        <taxon>Streptophyta</taxon>
        <taxon>Embryophyta</taxon>
        <taxon>Tracheophyta</taxon>
        <taxon>Spermatophyta</taxon>
        <taxon>Magnoliopsida</taxon>
        <taxon>eudicotyledons</taxon>
        <taxon>Gunneridae</taxon>
        <taxon>Pentapetalae</taxon>
        <taxon>asterids</taxon>
        <taxon>campanulids</taxon>
        <taxon>Asterales</taxon>
        <taxon>Asteraceae</taxon>
        <taxon>Asteroideae</taxon>
        <taxon>Heliantheae alliance</taxon>
        <taxon>Madieae</taxon>
        <taxon>Madiinae</taxon>
        <taxon>Deinandra</taxon>
    </lineage>
</organism>
<dbReference type="InterPro" id="IPR003656">
    <property type="entry name" value="Znf_BED"/>
</dbReference>
<dbReference type="AlphaFoldDB" id="A0AAP0DJG5"/>
<keyword evidence="9" id="KW-0539">Nucleus</keyword>
<dbReference type="PANTHER" id="PTHR46481">
    <property type="entry name" value="ZINC FINGER BED DOMAIN-CONTAINING PROTEIN 4"/>
    <property type="match status" value="1"/>
</dbReference>
<evidence type="ECO:0000256" key="3">
    <source>
        <dbReference type="ARBA" id="ARBA00022723"/>
    </source>
</evidence>
<evidence type="ECO:0000256" key="1">
    <source>
        <dbReference type="ARBA" id="ARBA00004123"/>
    </source>
</evidence>
<dbReference type="GO" id="GO:0008270">
    <property type="term" value="F:zinc ion binding"/>
    <property type="evidence" value="ECO:0007669"/>
    <property type="project" value="UniProtKB-KW"/>
</dbReference>
<dbReference type="Proteomes" id="UP001408789">
    <property type="component" value="Unassembled WGS sequence"/>
</dbReference>
<dbReference type="SMART" id="SM00614">
    <property type="entry name" value="ZnF_BED"/>
    <property type="match status" value="1"/>
</dbReference>
<dbReference type="InterPro" id="IPR012337">
    <property type="entry name" value="RNaseH-like_sf"/>
</dbReference>
<keyword evidence="3" id="KW-0479">Metal-binding</keyword>
<evidence type="ECO:0000313" key="14">
    <source>
        <dbReference type="Proteomes" id="UP001408789"/>
    </source>
</evidence>
<evidence type="ECO:0000256" key="10">
    <source>
        <dbReference type="PROSITE-ProRule" id="PRU00027"/>
    </source>
</evidence>
<evidence type="ECO:0000256" key="9">
    <source>
        <dbReference type="ARBA" id="ARBA00023242"/>
    </source>
</evidence>
<evidence type="ECO:0000259" key="12">
    <source>
        <dbReference type="PROSITE" id="PS50808"/>
    </source>
</evidence>
<keyword evidence="6" id="KW-0805">Transcription regulation</keyword>
<feature type="domain" description="BED-type" evidence="12">
    <location>
        <begin position="27"/>
        <end position="83"/>
    </location>
</feature>
<reference evidence="13 14" key="1">
    <citation type="submission" date="2024-04" db="EMBL/GenBank/DDBJ databases">
        <title>The reference genome of an endangered Asteraceae, Deinandra increscens subsp. villosa, native to the Central Coast of California.</title>
        <authorList>
            <person name="Guilliams M."/>
            <person name="Hasenstab-Lehman K."/>
            <person name="Meyer R."/>
            <person name="Mcevoy S."/>
        </authorList>
    </citation>
    <scope>NUCLEOTIDE SEQUENCE [LARGE SCALE GENOMIC DNA]</scope>
    <source>
        <tissue evidence="13">Leaf</tissue>
    </source>
</reference>
<dbReference type="SUPFAM" id="SSF53098">
    <property type="entry name" value="Ribonuclease H-like"/>
    <property type="match status" value="1"/>
</dbReference>
<evidence type="ECO:0000256" key="8">
    <source>
        <dbReference type="ARBA" id="ARBA00023163"/>
    </source>
</evidence>
<evidence type="ECO:0000256" key="11">
    <source>
        <dbReference type="SAM" id="MobiDB-lite"/>
    </source>
</evidence>
<evidence type="ECO:0000256" key="2">
    <source>
        <dbReference type="ARBA" id="ARBA00011738"/>
    </source>
</evidence>
<comment type="caution">
    <text evidence="13">The sequence shown here is derived from an EMBL/GenBank/DDBJ whole genome shotgun (WGS) entry which is preliminary data.</text>
</comment>
<dbReference type="GO" id="GO:0005634">
    <property type="term" value="C:nucleus"/>
    <property type="evidence" value="ECO:0007669"/>
    <property type="project" value="UniProtKB-SubCell"/>
</dbReference>
<dbReference type="SUPFAM" id="SSF140996">
    <property type="entry name" value="Hermes dimerisation domain"/>
    <property type="match status" value="1"/>
</dbReference>
<proteinExistence type="predicted"/>
<feature type="compositionally biased region" description="Basic residues" evidence="11">
    <location>
        <begin position="16"/>
        <end position="25"/>
    </location>
</feature>
<gene>
    <name evidence="13" type="ORF">SSX86_006411</name>
</gene>
<protein>
    <recommendedName>
        <fullName evidence="12">BED-type domain-containing protein</fullName>
    </recommendedName>
</protein>
<keyword evidence="14" id="KW-1185">Reference proteome</keyword>
<dbReference type="EMBL" id="JBCNJP010000008">
    <property type="protein sequence ID" value="KAK9073817.1"/>
    <property type="molecule type" value="Genomic_DNA"/>
</dbReference>
<evidence type="ECO:0000256" key="6">
    <source>
        <dbReference type="ARBA" id="ARBA00023015"/>
    </source>
</evidence>
<feature type="region of interest" description="Disordered" evidence="11">
    <location>
        <begin position="506"/>
        <end position="525"/>
    </location>
</feature>
<dbReference type="PROSITE" id="PS50808">
    <property type="entry name" value="ZF_BED"/>
    <property type="match status" value="1"/>
</dbReference>
<accession>A0AAP0DJG5</accession>
<keyword evidence="8" id="KW-0804">Transcription</keyword>
<dbReference type="PANTHER" id="PTHR46481:SF7">
    <property type="entry name" value="ZINC FINGER BED DOMAIN-CONTAINING PROTEIN RICESLEEPER 2-LIKE"/>
    <property type="match status" value="1"/>
</dbReference>
<keyword evidence="7" id="KW-0238">DNA-binding</keyword>
<comment type="subcellular location">
    <subcellularLocation>
        <location evidence="1">Nucleus</location>
    </subcellularLocation>
</comment>